<proteinExistence type="predicted"/>
<feature type="non-terminal residue" evidence="1">
    <location>
        <position position="1"/>
    </location>
</feature>
<dbReference type="AlphaFoldDB" id="A0A383ATG8"/>
<name>A0A383ATG8_9ZZZZ</name>
<evidence type="ECO:0000313" key="1">
    <source>
        <dbReference type="EMBL" id="SVE10911.1"/>
    </source>
</evidence>
<gene>
    <name evidence="1" type="ORF">METZ01_LOCUS463765</name>
</gene>
<sequence>EALIDVEALRYLHLNKIKNIYKSPSVTMANNKLLVLGDYKPNITKSLLLLLDQLDKSLLSKYYIFLKNHPAVDPINKELYPNLCLQETNLHLSKLLPTVDVVLSSINTAAAIESFAVGLPVITVLDDNYFNVSSLRGVNGAVFVSTSLELKNALETLFNESFVPTKNEYFWIDPELPRWQSLLIDN</sequence>
<dbReference type="EMBL" id="UINC01194696">
    <property type="protein sequence ID" value="SVE10911.1"/>
    <property type="molecule type" value="Genomic_DNA"/>
</dbReference>
<accession>A0A383ATG8</accession>
<protein>
    <recommendedName>
        <fullName evidence="2">UDP-N-acetylglucosamine 2-epimerase domain-containing protein</fullName>
    </recommendedName>
</protein>
<reference evidence="1" key="1">
    <citation type="submission" date="2018-05" db="EMBL/GenBank/DDBJ databases">
        <authorList>
            <person name="Lanie J.A."/>
            <person name="Ng W.-L."/>
            <person name="Kazmierczak K.M."/>
            <person name="Andrzejewski T.M."/>
            <person name="Davidsen T.M."/>
            <person name="Wayne K.J."/>
            <person name="Tettelin H."/>
            <person name="Glass J.I."/>
            <person name="Rusch D."/>
            <person name="Podicherti R."/>
            <person name="Tsui H.-C.T."/>
            <person name="Winkler M.E."/>
        </authorList>
    </citation>
    <scope>NUCLEOTIDE SEQUENCE</scope>
</reference>
<organism evidence="1">
    <name type="scientific">marine metagenome</name>
    <dbReference type="NCBI Taxonomy" id="408172"/>
    <lineage>
        <taxon>unclassified sequences</taxon>
        <taxon>metagenomes</taxon>
        <taxon>ecological metagenomes</taxon>
    </lineage>
</organism>
<evidence type="ECO:0008006" key="2">
    <source>
        <dbReference type="Google" id="ProtNLM"/>
    </source>
</evidence>